<evidence type="ECO:0008006" key="3">
    <source>
        <dbReference type="Google" id="ProtNLM"/>
    </source>
</evidence>
<comment type="caution">
    <text evidence="1">The sequence shown here is derived from an EMBL/GenBank/DDBJ whole genome shotgun (WGS) entry which is preliminary data.</text>
</comment>
<gene>
    <name evidence="1" type="ORF">BV913_02865</name>
</gene>
<dbReference type="InterPro" id="IPR010982">
    <property type="entry name" value="Lambda_DNA-bd_dom_sf"/>
</dbReference>
<evidence type="ECO:0000313" key="1">
    <source>
        <dbReference type="EMBL" id="OSI36193.1"/>
    </source>
</evidence>
<reference evidence="1 2" key="1">
    <citation type="submission" date="2017-01" db="EMBL/GenBank/DDBJ databases">
        <authorList>
            <person name="Wolfgang W.J."/>
            <person name="Cole J."/>
            <person name="Wroblewski D."/>
            <person name="Mcginnis J."/>
            <person name="Musser K.A."/>
        </authorList>
    </citation>
    <scope>NUCLEOTIDE SEQUENCE [LARGE SCALE GENOMIC DNA]</scope>
    <source>
        <strain evidence="1 2">93087</strain>
    </source>
</reference>
<dbReference type="Proteomes" id="UP000193346">
    <property type="component" value="Unassembled WGS sequence"/>
</dbReference>
<protein>
    <recommendedName>
        <fullName evidence="3">HTH cro/C1-type domain-containing protein</fullName>
    </recommendedName>
</protein>
<evidence type="ECO:0000313" key="2">
    <source>
        <dbReference type="Proteomes" id="UP000193346"/>
    </source>
</evidence>
<keyword evidence="2" id="KW-1185">Reference proteome</keyword>
<sequence length="103" mass="11820">MNDEWFGILEREVKLSSRRKVAEKIGYSQTTVSLILNGKYAGKTDAVAHKVMLVYTNTECPFKESVITLQECRDYAHAPAPTHNPAKMQHWRVCQNCPKRPEK</sequence>
<accession>A0ABX3WN96</accession>
<name>A0ABX3WN96_9NEIS</name>
<organism evidence="1 2">
    <name type="scientific">Neisseria dumasiana</name>
    <dbReference type="NCBI Taxonomy" id="1931275"/>
    <lineage>
        <taxon>Bacteria</taxon>
        <taxon>Pseudomonadati</taxon>
        <taxon>Pseudomonadota</taxon>
        <taxon>Betaproteobacteria</taxon>
        <taxon>Neisseriales</taxon>
        <taxon>Neisseriaceae</taxon>
        <taxon>Neisseria</taxon>
    </lineage>
</organism>
<dbReference type="Gene3D" id="1.10.260.40">
    <property type="entry name" value="lambda repressor-like DNA-binding domains"/>
    <property type="match status" value="1"/>
</dbReference>
<proteinExistence type="predicted"/>
<dbReference type="EMBL" id="MTAC01000005">
    <property type="protein sequence ID" value="OSI36193.1"/>
    <property type="molecule type" value="Genomic_DNA"/>
</dbReference>